<dbReference type="Proteomes" id="UP000266721">
    <property type="component" value="Unassembled WGS sequence"/>
</dbReference>
<protein>
    <submittedName>
        <fullName evidence="7">Uncharacterized protein</fullName>
    </submittedName>
</protein>
<evidence type="ECO:0000256" key="3">
    <source>
        <dbReference type="PROSITE-ProRule" id="PRU00302"/>
    </source>
</evidence>
<dbReference type="InterPro" id="IPR043555">
    <property type="entry name" value="SRPX-like"/>
</dbReference>
<dbReference type="Pfam" id="PF00092">
    <property type="entry name" value="VWA"/>
    <property type="match status" value="1"/>
</dbReference>
<dbReference type="PROSITE" id="PS50923">
    <property type="entry name" value="SUSHI"/>
    <property type="match status" value="2"/>
</dbReference>
<dbReference type="AlphaFoldDB" id="A0A3L5TRH1"/>
<evidence type="ECO:0000259" key="5">
    <source>
        <dbReference type="PROSITE" id="PS50825"/>
    </source>
</evidence>
<comment type="caution">
    <text evidence="3">Lacks conserved residue(s) required for the propagation of feature annotation.</text>
</comment>
<dbReference type="InterPro" id="IPR036465">
    <property type="entry name" value="vWFA_dom_sf"/>
</dbReference>
<dbReference type="SUPFAM" id="SSF53300">
    <property type="entry name" value="vWA-like"/>
    <property type="match status" value="1"/>
</dbReference>
<evidence type="ECO:0000313" key="8">
    <source>
        <dbReference type="Proteomes" id="UP000266721"/>
    </source>
</evidence>
<dbReference type="Gene3D" id="2.10.70.10">
    <property type="entry name" value="Complement Module, domain 1"/>
    <property type="match status" value="2"/>
</dbReference>
<reference evidence="7 8" key="1">
    <citation type="journal article" date="2016" name="PLoS ONE">
        <title>A First Insight into the Genome of the Filter-Feeder Mussel Mytilus galloprovincialis.</title>
        <authorList>
            <person name="Murgarella M."/>
            <person name="Puiu D."/>
            <person name="Novoa B."/>
            <person name="Figueras A."/>
            <person name="Posada D."/>
            <person name="Canchaya C."/>
        </authorList>
    </citation>
    <scope>NUCLEOTIDE SEQUENCE [LARGE SCALE GENOMIC DNA]</scope>
    <source>
        <tissue evidence="7">Muscle</tissue>
    </source>
</reference>
<dbReference type="Gene3D" id="3.40.50.410">
    <property type="entry name" value="von Willebrand factor, type A domain"/>
    <property type="match status" value="1"/>
</dbReference>
<dbReference type="InterPro" id="IPR000436">
    <property type="entry name" value="Sushi_SCR_CCP_dom"/>
</dbReference>
<evidence type="ECO:0000256" key="2">
    <source>
        <dbReference type="ARBA" id="ARBA00023157"/>
    </source>
</evidence>
<dbReference type="SUPFAM" id="SSF57535">
    <property type="entry name" value="Complement control module/SCR domain"/>
    <property type="match status" value="2"/>
</dbReference>
<evidence type="ECO:0000259" key="4">
    <source>
        <dbReference type="PROSITE" id="PS50234"/>
    </source>
</evidence>
<dbReference type="InterPro" id="IPR002035">
    <property type="entry name" value="VWF_A"/>
</dbReference>
<evidence type="ECO:0000256" key="1">
    <source>
        <dbReference type="ARBA" id="ARBA00022737"/>
    </source>
</evidence>
<evidence type="ECO:0000259" key="6">
    <source>
        <dbReference type="PROSITE" id="PS50923"/>
    </source>
</evidence>
<feature type="disulfide bond" evidence="3">
    <location>
        <begin position="174"/>
        <end position="201"/>
    </location>
</feature>
<comment type="caution">
    <text evidence="7">The sequence shown here is derived from an EMBL/GenBank/DDBJ whole genome shotgun (WGS) entry which is preliminary data.</text>
</comment>
<feature type="domain" description="HYR" evidence="5">
    <location>
        <begin position="305"/>
        <end position="389"/>
    </location>
</feature>
<name>A0A3L5TRH1_MYTGA</name>
<feature type="domain" description="VWFA" evidence="4">
    <location>
        <begin position="1"/>
        <end position="85"/>
    </location>
</feature>
<keyword evidence="3" id="KW-0768">Sushi</keyword>
<gene>
    <name evidence="7" type="ORF">AM593_02561</name>
</gene>
<keyword evidence="8" id="KW-1185">Reference proteome</keyword>
<keyword evidence="1" id="KW-0677">Repeat</keyword>
<accession>A0A3L5TRH1</accession>
<dbReference type="EMBL" id="KV588985">
    <property type="protein sequence ID" value="OPL21740.1"/>
    <property type="molecule type" value="Genomic_DNA"/>
</dbReference>
<dbReference type="InterPro" id="IPR003410">
    <property type="entry name" value="HYR_dom"/>
</dbReference>
<keyword evidence="2 3" id="KW-1015">Disulfide bond</keyword>
<dbReference type="PROSITE" id="PS50234">
    <property type="entry name" value="VWFA"/>
    <property type="match status" value="1"/>
</dbReference>
<feature type="domain" description="Sushi" evidence="6">
    <location>
        <begin position="204"/>
        <end position="270"/>
    </location>
</feature>
<evidence type="ECO:0000313" key="7">
    <source>
        <dbReference type="EMBL" id="OPL21740.1"/>
    </source>
</evidence>
<dbReference type="PANTHER" id="PTHR46343:SF2">
    <property type="entry name" value="SUSHI_VON WILLEBRAND FACTOR TYPE A_EGF_PENTRAXIN DOMAIN-CONTAINING 1"/>
    <property type="match status" value="1"/>
</dbReference>
<dbReference type="SMART" id="SM00032">
    <property type="entry name" value="CCP"/>
    <property type="match status" value="2"/>
</dbReference>
<proteinExistence type="predicted"/>
<dbReference type="Pfam" id="PF00084">
    <property type="entry name" value="Sushi"/>
    <property type="match status" value="2"/>
</dbReference>
<dbReference type="PANTHER" id="PTHR46343">
    <property type="entry name" value="HYR DOMAIN-CONTAINING PROTEIN"/>
    <property type="match status" value="1"/>
</dbReference>
<feature type="non-terminal residue" evidence="7">
    <location>
        <position position="1"/>
    </location>
</feature>
<dbReference type="CDD" id="cd00033">
    <property type="entry name" value="CCP"/>
    <property type="match status" value="2"/>
</dbReference>
<dbReference type="Pfam" id="PF02494">
    <property type="entry name" value="HYR"/>
    <property type="match status" value="2"/>
</dbReference>
<dbReference type="PROSITE" id="PS50825">
    <property type="entry name" value="HYR"/>
    <property type="match status" value="2"/>
</dbReference>
<sequence>LKSARPDASKAIFLITDGFSNGGDPRPDARKIRESGVKIFTVGIANGNRDELWDMSSEPKNETSFILDSFEEFESLARRALHEDLGRGDFIVQPEDKCSGLCFKGFDCCDKKATCKCGTYTGTYECICGSGYYGTGLRESCKLKTCPALPKPKNGNMICDKDGFSFSTVCRFTCDTGYKLVGSRKRECLAIAAWTGINTRCREITCRPLPFIKDGKVYPSACTKENVQFGTTCQITCYHGYSVVGPHIKQCTPDGMWVPSAHGEMTHCEAVVPVFNIPTEPRALNVFRSIKVHLFPSDYVYLLFADTSPPIMKCPPDVEIDADPDDISAEVVWQPPVALDNSGIRPIVIVVPAIEPPKRFPIGFTKVKYIAEDLSGNKIKCKFTVHVKDVTPPMADRCVSPFPYITSEQYANVTWDEPEFSDNSGTVTRVERNIAPGLFPQGETESRY</sequence>
<feature type="domain" description="HYR" evidence="5">
    <location>
        <begin position="390"/>
        <end position="448"/>
    </location>
</feature>
<feature type="domain" description="Sushi" evidence="6">
    <location>
        <begin position="144"/>
        <end position="203"/>
    </location>
</feature>
<organism evidence="7 8">
    <name type="scientific">Mytilus galloprovincialis</name>
    <name type="common">Mediterranean mussel</name>
    <dbReference type="NCBI Taxonomy" id="29158"/>
    <lineage>
        <taxon>Eukaryota</taxon>
        <taxon>Metazoa</taxon>
        <taxon>Spiralia</taxon>
        <taxon>Lophotrochozoa</taxon>
        <taxon>Mollusca</taxon>
        <taxon>Bivalvia</taxon>
        <taxon>Autobranchia</taxon>
        <taxon>Pteriomorphia</taxon>
        <taxon>Mytilida</taxon>
        <taxon>Mytiloidea</taxon>
        <taxon>Mytilidae</taxon>
        <taxon>Mytilinae</taxon>
        <taxon>Mytilus</taxon>
    </lineage>
</organism>
<dbReference type="InterPro" id="IPR035976">
    <property type="entry name" value="Sushi/SCR/CCP_sf"/>
</dbReference>